<sequence length="64" mass="6703">MARDFVAVIADSHATDHVWRQTLPSAAGVAVEVVVAAAVVAEVVAVALVGADVKVRNLIRKLKK</sequence>
<feature type="transmembrane region" description="Helical" evidence="1">
    <location>
        <begin position="26"/>
        <end position="51"/>
    </location>
</feature>
<evidence type="ECO:0000256" key="1">
    <source>
        <dbReference type="SAM" id="Phobius"/>
    </source>
</evidence>
<dbReference type="EMBL" id="BTGU01012259">
    <property type="protein sequence ID" value="GMN74580.1"/>
    <property type="molecule type" value="Genomic_DNA"/>
</dbReference>
<proteinExistence type="predicted"/>
<comment type="caution">
    <text evidence="3">The sequence shown here is derived from an EMBL/GenBank/DDBJ whole genome shotgun (WGS) entry which is preliminary data.</text>
</comment>
<evidence type="ECO:0000313" key="4">
    <source>
        <dbReference type="Proteomes" id="UP001187192"/>
    </source>
</evidence>
<dbReference type="Proteomes" id="UP001187192">
    <property type="component" value="Unassembled WGS sequence"/>
</dbReference>
<dbReference type="EMBL" id="BTGU01012268">
    <property type="protein sequence ID" value="GMN74607.1"/>
    <property type="molecule type" value="Genomic_DNA"/>
</dbReference>
<keyword evidence="1" id="KW-0812">Transmembrane</keyword>
<evidence type="ECO:0000313" key="2">
    <source>
        <dbReference type="EMBL" id="GMN74580.1"/>
    </source>
</evidence>
<keyword evidence="4" id="KW-1185">Reference proteome</keyword>
<protein>
    <submittedName>
        <fullName evidence="3">Uncharacterized protein</fullName>
    </submittedName>
</protein>
<name>A0AA88EGQ2_FICCA</name>
<evidence type="ECO:0000313" key="3">
    <source>
        <dbReference type="EMBL" id="GMN74607.1"/>
    </source>
</evidence>
<gene>
    <name evidence="2" type="ORF">TIFTF001_053178</name>
    <name evidence="3" type="ORF">TIFTF001_053183</name>
</gene>
<dbReference type="Gramene" id="FCD_00022759-RA">
    <property type="protein sequence ID" value="FCD_00022759-RA:cds"/>
    <property type="gene ID" value="FCD_00022759"/>
</dbReference>
<keyword evidence="1" id="KW-1133">Transmembrane helix</keyword>
<reference evidence="3" key="1">
    <citation type="submission" date="2023-07" db="EMBL/GenBank/DDBJ databases">
        <title>draft genome sequence of fig (Ficus carica).</title>
        <authorList>
            <person name="Takahashi T."/>
            <person name="Nishimura K."/>
        </authorList>
    </citation>
    <scope>NUCLEOTIDE SEQUENCE</scope>
</reference>
<dbReference type="AlphaFoldDB" id="A0AA88EGQ2"/>
<organism evidence="3 4">
    <name type="scientific">Ficus carica</name>
    <name type="common">Common fig</name>
    <dbReference type="NCBI Taxonomy" id="3494"/>
    <lineage>
        <taxon>Eukaryota</taxon>
        <taxon>Viridiplantae</taxon>
        <taxon>Streptophyta</taxon>
        <taxon>Embryophyta</taxon>
        <taxon>Tracheophyta</taxon>
        <taxon>Spermatophyta</taxon>
        <taxon>Magnoliopsida</taxon>
        <taxon>eudicotyledons</taxon>
        <taxon>Gunneridae</taxon>
        <taxon>Pentapetalae</taxon>
        <taxon>rosids</taxon>
        <taxon>fabids</taxon>
        <taxon>Rosales</taxon>
        <taxon>Moraceae</taxon>
        <taxon>Ficeae</taxon>
        <taxon>Ficus</taxon>
    </lineage>
</organism>
<keyword evidence="1" id="KW-0472">Membrane</keyword>
<accession>A0AA88EGQ2</accession>